<dbReference type="SUPFAM" id="SSF51735">
    <property type="entry name" value="NAD(P)-binding Rossmann-fold domains"/>
    <property type="match status" value="1"/>
</dbReference>
<reference evidence="2" key="1">
    <citation type="journal article" date="2014" name="Int. J. Syst. Evol. Microbiol.">
        <title>Complete genome sequence of Corynebacterium casei LMG S-19264T (=DSM 44701T), isolated from a smear-ripened cheese.</title>
        <authorList>
            <consortium name="US DOE Joint Genome Institute (JGI-PGF)"/>
            <person name="Walter F."/>
            <person name="Albersmeier A."/>
            <person name="Kalinowski J."/>
            <person name="Ruckert C."/>
        </authorList>
    </citation>
    <scope>NUCLEOTIDE SEQUENCE</scope>
    <source>
        <strain evidence="2">KCTC 23714</strain>
    </source>
</reference>
<comment type="caution">
    <text evidence="2">The sequence shown here is derived from an EMBL/GenBank/DDBJ whole genome shotgun (WGS) entry which is preliminary data.</text>
</comment>
<gene>
    <name evidence="2" type="ORF">GCM10011452_05840</name>
</gene>
<dbReference type="Gene3D" id="3.40.50.720">
    <property type="entry name" value="NAD(P)-binding Rossmann-like Domain"/>
    <property type="match status" value="1"/>
</dbReference>
<dbReference type="InterPro" id="IPR002347">
    <property type="entry name" value="SDR_fam"/>
</dbReference>
<organism evidence="2 3">
    <name type="scientific">Gemmobacter lanyuensis</name>
    <dbReference type="NCBI Taxonomy" id="1054497"/>
    <lineage>
        <taxon>Bacteria</taxon>
        <taxon>Pseudomonadati</taxon>
        <taxon>Pseudomonadota</taxon>
        <taxon>Alphaproteobacteria</taxon>
        <taxon>Rhodobacterales</taxon>
        <taxon>Paracoccaceae</taxon>
        <taxon>Gemmobacter</taxon>
    </lineage>
</organism>
<dbReference type="RefSeq" id="WP_189632296.1">
    <property type="nucleotide sequence ID" value="NZ_BMYQ01000001.1"/>
</dbReference>
<dbReference type="PRINTS" id="PR00081">
    <property type="entry name" value="GDHRDH"/>
</dbReference>
<dbReference type="CDD" id="cd05233">
    <property type="entry name" value="SDR_c"/>
    <property type="match status" value="1"/>
</dbReference>
<evidence type="ECO:0000256" key="1">
    <source>
        <dbReference type="ARBA" id="ARBA00006484"/>
    </source>
</evidence>
<keyword evidence="3" id="KW-1185">Reference proteome</keyword>
<proteinExistence type="inferred from homology"/>
<dbReference type="PANTHER" id="PTHR43975:SF2">
    <property type="entry name" value="EG:BACR7A4.14 PROTEIN-RELATED"/>
    <property type="match status" value="1"/>
</dbReference>
<dbReference type="Proteomes" id="UP000628984">
    <property type="component" value="Unassembled WGS sequence"/>
</dbReference>
<dbReference type="FunFam" id="3.40.50.720:FF:000084">
    <property type="entry name" value="Short-chain dehydrogenase reductase"/>
    <property type="match status" value="1"/>
</dbReference>
<dbReference type="AlphaFoldDB" id="A0A918ILY1"/>
<evidence type="ECO:0000313" key="3">
    <source>
        <dbReference type="Proteomes" id="UP000628984"/>
    </source>
</evidence>
<reference evidence="2" key="2">
    <citation type="submission" date="2020-09" db="EMBL/GenBank/DDBJ databases">
        <authorList>
            <person name="Sun Q."/>
            <person name="Kim S."/>
        </authorList>
    </citation>
    <scope>NUCLEOTIDE SEQUENCE</scope>
    <source>
        <strain evidence="2">KCTC 23714</strain>
    </source>
</reference>
<evidence type="ECO:0000313" key="2">
    <source>
        <dbReference type="EMBL" id="GGW22413.1"/>
    </source>
</evidence>
<dbReference type="PRINTS" id="PR00080">
    <property type="entry name" value="SDRFAMILY"/>
</dbReference>
<dbReference type="PANTHER" id="PTHR43975">
    <property type="entry name" value="ZGC:101858"/>
    <property type="match status" value="1"/>
</dbReference>
<accession>A0A918ILY1</accession>
<sequence length="258" mass="26043">MIFAPGLFAGKVILISGAGGGVGGAVARLLSDLGATLALTDLDAARLGAVALPLNALPLPADLRRVDDCAAVVAETVETYGRLDGLVNCAGIWVEGESASATEADWDLCLDVTLKGCFFLAARAIPALIESRGAIVNIASDAGVVGNAGAAIYCAAKGGLVMASRALALELAPKGVRVNALCPSDILSPMLQGQADRFGGGNPQAYLDRLLAHYPQGAEARFITVDEVAAQVAFLLSPAAAATTGAAVMMDFGLTAGY</sequence>
<name>A0A918ILY1_9RHOB</name>
<comment type="similarity">
    <text evidence="1">Belongs to the short-chain dehydrogenases/reductases (SDR) family.</text>
</comment>
<dbReference type="Pfam" id="PF13561">
    <property type="entry name" value="adh_short_C2"/>
    <property type="match status" value="1"/>
</dbReference>
<protein>
    <submittedName>
        <fullName evidence="2">Oxidoreductase</fullName>
    </submittedName>
</protein>
<dbReference type="EMBL" id="BMYQ01000001">
    <property type="protein sequence ID" value="GGW22413.1"/>
    <property type="molecule type" value="Genomic_DNA"/>
</dbReference>
<dbReference type="InterPro" id="IPR036291">
    <property type="entry name" value="NAD(P)-bd_dom_sf"/>
</dbReference>